<name>A0A0C4Y7C4_9BURK</name>
<evidence type="ECO:0000313" key="1">
    <source>
        <dbReference type="EMBL" id="AJG18838.1"/>
    </source>
</evidence>
<dbReference type="EMBL" id="CP010536">
    <property type="protein sequence ID" value="AJG18838.1"/>
    <property type="molecule type" value="Genomic_DNA"/>
</dbReference>
<accession>A0A0C4Y7C4</accession>
<keyword evidence="2" id="KW-1185">Reference proteome</keyword>
<protein>
    <submittedName>
        <fullName evidence="1">Uncharacterized protein</fullName>
    </submittedName>
</protein>
<dbReference type="KEGG" id="cbw:RR42_m1437"/>
<dbReference type="OrthoDB" id="9135870at2"/>
<dbReference type="AlphaFoldDB" id="A0A0C4Y7C4"/>
<reference evidence="1 2" key="1">
    <citation type="journal article" date="2015" name="Genome Announc.">
        <title>Complete Genome Sequence of Cupriavidus basilensis 4G11, Isolated from the Oak Ridge Field Research Center Site.</title>
        <authorList>
            <person name="Ray J."/>
            <person name="Waters R.J."/>
            <person name="Skerker J.M."/>
            <person name="Kuehl J.V."/>
            <person name="Price M.N."/>
            <person name="Huang J."/>
            <person name="Chakraborty R."/>
            <person name="Arkin A.P."/>
            <person name="Deutschbauer A."/>
        </authorList>
    </citation>
    <scope>NUCLEOTIDE SEQUENCE [LARGE SCALE GENOMIC DNA]</scope>
    <source>
        <strain evidence="1">4G11</strain>
    </source>
</reference>
<dbReference type="RefSeq" id="WP_043345153.1">
    <property type="nucleotide sequence ID" value="NZ_CP010536.1"/>
</dbReference>
<proteinExistence type="predicted"/>
<sequence length="169" mass="18410">MADKTLADLAGLFYQTERPVGVVLDADTVAAQAVAAARFYAGHGPVKSLLPPASVDAAPPADSSQELYPFLPLYGWPMYPLPAKKIEPGKPLAPVDWVEAGTVISQSEWSLIRPLFMLYVERENSLHLEASRNLGVDVYGRSSSEINQEISQLEMDIKRAAFVQPVISV</sequence>
<dbReference type="Proteomes" id="UP000031843">
    <property type="component" value="Chromosome main"/>
</dbReference>
<gene>
    <name evidence="1" type="ORF">RR42_m1437</name>
</gene>
<organism evidence="1 2">
    <name type="scientific">Cupriavidus basilensis</name>
    <dbReference type="NCBI Taxonomy" id="68895"/>
    <lineage>
        <taxon>Bacteria</taxon>
        <taxon>Pseudomonadati</taxon>
        <taxon>Pseudomonadota</taxon>
        <taxon>Betaproteobacteria</taxon>
        <taxon>Burkholderiales</taxon>
        <taxon>Burkholderiaceae</taxon>
        <taxon>Cupriavidus</taxon>
    </lineage>
</organism>
<evidence type="ECO:0000313" key="2">
    <source>
        <dbReference type="Proteomes" id="UP000031843"/>
    </source>
</evidence>